<dbReference type="Proteomes" id="UP000249130">
    <property type="component" value="Unassembled WGS sequence"/>
</dbReference>
<dbReference type="AlphaFoldDB" id="A0A327JY17"/>
<protein>
    <submittedName>
        <fullName evidence="1">Uncharacterized protein</fullName>
    </submittedName>
</protein>
<dbReference type="RefSeq" id="WP_425376242.1">
    <property type="nucleotide sequence ID" value="NZ_NPEX01001029.1"/>
</dbReference>
<gene>
    <name evidence="1" type="ORF">CH341_33175</name>
</gene>
<dbReference type="Gene3D" id="3.40.190.10">
    <property type="entry name" value="Periplasmic binding protein-like II"/>
    <property type="match status" value="1"/>
</dbReference>
<evidence type="ECO:0000313" key="1">
    <source>
        <dbReference type="EMBL" id="RAI30484.1"/>
    </source>
</evidence>
<name>A0A327JY17_9BRAD</name>
<keyword evidence="2" id="KW-1185">Reference proteome</keyword>
<comment type="caution">
    <text evidence="1">The sequence shown here is derived from an EMBL/GenBank/DDBJ whole genome shotgun (WGS) entry which is preliminary data.</text>
</comment>
<feature type="non-terminal residue" evidence="1">
    <location>
        <position position="77"/>
    </location>
</feature>
<evidence type="ECO:0000313" key="2">
    <source>
        <dbReference type="Proteomes" id="UP000249130"/>
    </source>
</evidence>
<feature type="non-terminal residue" evidence="1">
    <location>
        <position position="1"/>
    </location>
</feature>
<reference evidence="1 2" key="1">
    <citation type="submission" date="2017-07" db="EMBL/GenBank/DDBJ databases">
        <title>Draft Genome Sequences of Select Purple Nonsulfur Bacteria.</title>
        <authorList>
            <person name="Lasarre B."/>
            <person name="Mckinlay J.B."/>
        </authorList>
    </citation>
    <scope>NUCLEOTIDE SEQUENCE [LARGE SCALE GENOMIC DNA]</scope>
    <source>
        <strain evidence="1 2">DSM 5909</strain>
    </source>
</reference>
<sequence>NITGNVALFMLAEAGLDEATLSANGGSFVRAGANEQGELMKDGRIDMATNGIFIGHSSFRAIDENVDVVLLKIPESV</sequence>
<accession>A0A327JY17</accession>
<organism evidence="1 2">
    <name type="scientific">Rhodoplanes roseus</name>
    <dbReference type="NCBI Taxonomy" id="29409"/>
    <lineage>
        <taxon>Bacteria</taxon>
        <taxon>Pseudomonadati</taxon>
        <taxon>Pseudomonadota</taxon>
        <taxon>Alphaproteobacteria</taxon>
        <taxon>Hyphomicrobiales</taxon>
        <taxon>Nitrobacteraceae</taxon>
        <taxon>Rhodoplanes</taxon>
    </lineage>
</organism>
<dbReference type="EMBL" id="NPEX01001029">
    <property type="protein sequence ID" value="RAI30484.1"/>
    <property type="molecule type" value="Genomic_DNA"/>
</dbReference>
<proteinExistence type="predicted"/>